<evidence type="ECO:0000313" key="2">
    <source>
        <dbReference type="Proteomes" id="UP001152320"/>
    </source>
</evidence>
<gene>
    <name evidence="1" type="ORF">HOLleu_02177</name>
</gene>
<comment type="caution">
    <text evidence="1">The sequence shown here is derived from an EMBL/GenBank/DDBJ whole genome shotgun (WGS) entry which is preliminary data.</text>
</comment>
<dbReference type="EMBL" id="JAIZAY010000001">
    <property type="protein sequence ID" value="KAJ8049431.1"/>
    <property type="molecule type" value="Genomic_DNA"/>
</dbReference>
<proteinExistence type="predicted"/>
<reference evidence="1" key="1">
    <citation type="submission" date="2021-10" db="EMBL/GenBank/DDBJ databases">
        <title>Tropical sea cucumber genome reveals ecological adaptation and Cuvierian tubules defense mechanism.</title>
        <authorList>
            <person name="Chen T."/>
        </authorList>
    </citation>
    <scope>NUCLEOTIDE SEQUENCE</scope>
    <source>
        <strain evidence="1">Nanhai2018</strain>
        <tissue evidence="1">Muscle</tissue>
    </source>
</reference>
<dbReference type="Proteomes" id="UP001152320">
    <property type="component" value="Chromosome 1"/>
</dbReference>
<protein>
    <submittedName>
        <fullName evidence="1">Uncharacterized protein</fullName>
    </submittedName>
</protein>
<accession>A0A9Q1CQX6</accession>
<evidence type="ECO:0000313" key="1">
    <source>
        <dbReference type="EMBL" id="KAJ8049431.1"/>
    </source>
</evidence>
<dbReference type="AlphaFoldDB" id="A0A9Q1CQX6"/>
<sequence>MSKWNLRQVWRREVSFRLQGMSRWNKQNAFCRLQGMFLFRKVCQNRSFWAMSNLSRKGS</sequence>
<name>A0A9Q1CQX6_HOLLE</name>
<organism evidence="1 2">
    <name type="scientific">Holothuria leucospilota</name>
    <name type="common">Black long sea cucumber</name>
    <name type="synonym">Mertensiothuria leucospilota</name>
    <dbReference type="NCBI Taxonomy" id="206669"/>
    <lineage>
        <taxon>Eukaryota</taxon>
        <taxon>Metazoa</taxon>
        <taxon>Echinodermata</taxon>
        <taxon>Eleutherozoa</taxon>
        <taxon>Echinozoa</taxon>
        <taxon>Holothuroidea</taxon>
        <taxon>Aspidochirotacea</taxon>
        <taxon>Aspidochirotida</taxon>
        <taxon>Holothuriidae</taxon>
        <taxon>Holothuria</taxon>
    </lineage>
</organism>
<keyword evidence="2" id="KW-1185">Reference proteome</keyword>